<organism evidence="1 2">
    <name type="scientific">Kouleothrix aurantiaca</name>
    <dbReference type="NCBI Taxonomy" id="186479"/>
    <lineage>
        <taxon>Bacteria</taxon>
        <taxon>Bacillati</taxon>
        <taxon>Chloroflexota</taxon>
        <taxon>Chloroflexia</taxon>
        <taxon>Chloroflexales</taxon>
        <taxon>Roseiflexineae</taxon>
        <taxon>Roseiflexaceae</taxon>
        <taxon>Kouleothrix</taxon>
    </lineage>
</organism>
<dbReference type="EMBL" id="LJCR01003764">
    <property type="protein sequence ID" value="KPV43661.1"/>
    <property type="molecule type" value="Genomic_DNA"/>
</dbReference>
<keyword evidence="2" id="KW-1185">Reference proteome</keyword>
<dbReference type="Proteomes" id="UP000050509">
    <property type="component" value="Unassembled WGS sequence"/>
</dbReference>
<gene>
    <name evidence="1" type="ORF">SE17_44295</name>
</gene>
<dbReference type="AlphaFoldDB" id="A0A0N8PP90"/>
<accession>A0A0N8PP90</accession>
<feature type="non-terminal residue" evidence="1">
    <location>
        <position position="75"/>
    </location>
</feature>
<dbReference type="Gene3D" id="1.25.40.10">
    <property type="entry name" value="Tetratricopeptide repeat domain"/>
    <property type="match status" value="1"/>
</dbReference>
<protein>
    <submittedName>
        <fullName evidence="1">Uncharacterized protein</fullName>
    </submittedName>
</protein>
<dbReference type="Pfam" id="PF14559">
    <property type="entry name" value="TPR_19"/>
    <property type="match status" value="1"/>
</dbReference>
<evidence type="ECO:0000313" key="1">
    <source>
        <dbReference type="EMBL" id="KPV43661.1"/>
    </source>
</evidence>
<evidence type="ECO:0000313" key="2">
    <source>
        <dbReference type="Proteomes" id="UP000050509"/>
    </source>
</evidence>
<dbReference type="InterPro" id="IPR011990">
    <property type="entry name" value="TPR-like_helical_dom_sf"/>
</dbReference>
<proteinExistence type="predicted"/>
<reference evidence="1 2" key="1">
    <citation type="submission" date="2015-09" db="EMBL/GenBank/DDBJ databases">
        <title>Draft genome sequence of Kouleothrix aurantiaca JCM 19913.</title>
        <authorList>
            <person name="Hemp J."/>
        </authorList>
    </citation>
    <scope>NUCLEOTIDE SEQUENCE [LARGE SCALE GENOMIC DNA]</scope>
    <source>
        <strain evidence="1 2">COM-B</strain>
    </source>
</reference>
<dbReference type="SUPFAM" id="SSF48452">
    <property type="entry name" value="TPR-like"/>
    <property type="match status" value="1"/>
</dbReference>
<comment type="caution">
    <text evidence="1">The sequence shown here is derived from an EMBL/GenBank/DDBJ whole genome shotgun (WGS) entry which is preliminary data.</text>
</comment>
<sequence>MPGNRALFDRAMEQSREAARQKQWDEALKQAARALQEFPTDLDARSSIAVALFNTGKYPQALQILEELRAADTTN</sequence>
<name>A0A0N8PP90_9CHLR</name>